<protein>
    <submittedName>
        <fullName evidence="2">Chromosome segregation ATPase</fullName>
    </submittedName>
</protein>
<gene>
    <name evidence="2" type="primary">smc</name>
    <name evidence="2" type="ORF">OYV_01170</name>
</gene>
<reference evidence="3" key="1">
    <citation type="journal article" date="2014" name="Genome Announc.">
        <title>Draft Genome Sequence of ''Candidatus Phytoplasma asteris'' Strain OY-V, an Unculturable Plant-Pathogenic Bacterium.</title>
        <authorList>
            <person name="Kakizawa S."/>
            <person name="Makino A."/>
            <person name="Ishii Y."/>
            <person name="Tamaki H."/>
            <person name="Kamagata Y."/>
        </authorList>
    </citation>
    <scope>NUCLEOTIDE SEQUENCE [LARGE SCALE GENOMIC DNA]</scope>
    <source>
        <strain evidence="3">OY-V</strain>
    </source>
</reference>
<name>A0ABQ0J1Z2_9MOLU</name>
<sequence length="302" mass="35817">MPTDASQVSNENQDATTTNEPLQLSLLEQEIKSLRNKLSGLLQEKINKYLATKSKNKSQLEQYLKIVKNVLNKRLQEIQTQYTSDLEPPQVIPLRSEIEMINLLTQGIDEAQSEILFEYDRVLIPLEQQYQEINKFIEQLNLEQDTSTLESFKSEFDVFLKNCLNQNKQFYKDIEDKQKDLKEIDLKNYQDTETKIQVLLSQAEQNQTKYSNIFDEVQLNHIDQNNNKIVVINDNITKDELILDYMEENTYISRQDFLKESHNAYVNRIFLEAFMSCCKNLMKPIYYHKWFLDHKQDLTYQT</sequence>
<dbReference type="RefSeq" id="WP_148169630.1">
    <property type="nucleotide sequence ID" value="NZ_BBIY01000007.1"/>
</dbReference>
<reference evidence="2 3" key="2">
    <citation type="journal article" date="2014" name="Genome Announc.">
        <title>Draft Genome Sequence of 'Candidatus Phytoplasma asteris' Strain OY-V, an Unculturable Plant-Pathogenic Bacterium.</title>
        <authorList>
            <person name="Kakizawa S."/>
            <person name="Makino A."/>
            <person name="Ishii Y."/>
            <person name="Tamaki H."/>
            <person name="Kamagata Y."/>
        </authorList>
    </citation>
    <scope>NUCLEOTIDE SEQUENCE [LARGE SCALE GENOMIC DNA]</scope>
    <source>
        <strain evidence="2 3">OY-V</strain>
    </source>
</reference>
<evidence type="ECO:0000256" key="1">
    <source>
        <dbReference type="SAM" id="MobiDB-lite"/>
    </source>
</evidence>
<accession>A0ABQ0J1Z2</accession>
<comment type="caution">
    <text evidence="2">The sequence shown here is derived from an EMBL/GenBank/DDBJ whole genome shotgun (WGS) entry which is preliminary data.</text>
</comment>
<evidence type="ECO:0000313" key="3">
    <source>
        <dbReference type="Proteomes" id="UP000028900"/>
    </source>
</evidence>
<keyword evidence="3" id="KW-1185">Reference proteome</keyword>
<dbReference type="Proteomes" id="UP000028900">
    <property type="component" value="Unassembled WGS sequence"/>
</dbReference>
<evidence type="ECO:0000313" key="2">
    <source>
        <dbReference type="EMBL" id="GAK73638.1"/>
    </source>
</evidence>
<dbReference type="EMBL" id="BBIY01000007">
    <property type="protein sequence ID" value="GAK73638.1"/>
    <property type="molecule type" value="Genomic_DNA"/>
</dbReference>
<feature type="region of interest" description="Disordered" evidence="1">
    <location>
        <begin position="1"/>
        <end position="21"/>
    </location>
</feature>
<proteinExistence type="predicted"/>
<organism evidence="2 3">
    <name type="scientific">'Chrysanthemum coronarium' phytoplasma</name>
    <dbReference type="NCBI Taxonomy" id="1520703"/>
    <lineage>
        <taxon>Bacteria</taxon>
        <taxon>Bacillati</taxon>
        <taxon>Mycoplasmatota</taxon>
        <taxon>Mollicutes</taxon>
        <taxon>Acholeplasmatales</taxon>
        <taxon>Acholeplasmataceae</taxon>
        <taxon>Candidatus Phytoplasma</taxon>
        <taxon>16SrI (Aster yellows group)</taxon>
    </lineage>
</organism>